<dbReference type="Proteomes" id="UP001501251">
    <property type="component" value="Unassembled WGS sequence"/>
</dbReference>
<evidence type="ECO:0000256" key="1">
    <source>
        <dbReference type="ARBA" id="ARBA00023172"/>
    </source>
</evidence>
<evidence type="ECO:0008006" key="4">
    <source>
        <dbReference type="Google" id="ProtNLM"/>
    </source>
</evidence>
<protein>
    <recommendedName>
        <fullName evidence="4">Integrase</fullName>
    </recommendedName>
</protein>
<sequence>MLGASTYARVWREARSFALTPQQVASPLARRPYDLRHAALSTWLNAGVDATEVAARAGNSVEVLLKRYAKCLDGRQDQNNRRIEAVLTP</sequence>
<dbReference type="InterPro" id="IPR013762">
    <property type="entry name" value="Integrase-like_cat_sf"/>
</dbReference>
<proteinExistence type="predicted"/>
<accession>A0ABP8AY72</accession>
<keyword evidence="3" id="KW-1185">Reference proteome</keyword>
<reference evidence="3" key="1">
    <citation type="journal article" date="2019" name="Int. J. Syst. Evol. Microbiol.">
        <title>The Global Catalogue of Microorganisms (GCM) 10K type strain sequencing project: providing services to taxonomists for standard genome sequencing and annotation.</title>
        <authorList>
            <consortium name="The Broad Institute Genomics Platform"/>
            <consortium name="The Broad Institute Genome Sequencing Center for Infectious Disease"/>
            <person name="Wu L."/>
            <person name="Ma J."/>
        </authorList>
    </citation>
    <scope>NUCLEOTIDE SEQUENCE [LARGE SCALE GENOMIC DNA]</scope>
    <source>
        <strain evidence="3">JCM 17388</strain>
    </source>
</reference>
<gene>
    <name evidence="2" type="ORF">GCM10022252_36180</name>
</gene>
<dbReference type="Gene3D" id="1.10.443.10">
    <property type="entry name" value="Intergrase catalytic core"/>
    <property type="match status" value="1"/>
</dbReference>
<organism evidence="2 3">
    <name type="scientific">Streptosporangium oxazolinicum</name>
    <dbReference type="NCBI Taxonomy" id="909287"/>
    <lineage>
        <taxon>Bacteria</taxon>
        <taxon>Bacillati</taxon>
        <taxon>Actinomycetota</taxon>
        <taxon>Actinomycetes</taxon>
        <taxon>Streptosporangiales</taxon>
        <taxon>Streptosporangiaceae</taxon>
        <taxon>Streptosporangium</taxon>
    </lineage>
</organism>
<name>A0ABP8AY72_9ACTN</name>
<keyword evidence="1" id="KW-0233">DNA recombination</keyword>
<evidence type="ECO:0000313" key="2">
    <source>
        <dbReference type="EMBL" id="GAA4193369.1"/>
    </source>
</evidence>
<dbReference type="SUPFAM" id="SSF56349">
    <property type="entry name" value="DNA breaking-rejoining enzymes"/>
    <property type="match status" value="1"/>
</dbReference>
<dbReference type="EMBL" id="BAABAQ010000006">
    <property type="protein sequence ID" value="GAA4193369.1"/>
    <property type="molecule type" value="Genomic_DNA"/>
</dbReference>
<dbReference type="InterPro" id="IPR011010">
    <property type="entry name" value="DNA_brk_join_enz"/>
</dbReference>
<evidence type="ECO:0000313" key="3">
    <source>
        <dbReference type="Proteomes" id="UP001501251"/>
    </source>
</evidence>
<comment type="caution">
    <text evidence="2">The sequence shown here is derived from an EMBL/GenBank/DDBJ whole genome shotgun (WGS) entry which is preliminary data.</text>
</comment>